<dbReference type="EMBL" id="JAVDWV010000037">
    <property type="protein sequence ID" value="MDR7157253.1"/>
    <property type="molecule type" value="Genomic_DNA"/>
</dbReference>
<dbReference type="Pfam" id="PF13469">
    <property type="entry name" value="Sulfotransfer_3"/>
    <property type="match status" value="1"/>
</dbReference>
<reference evidence="1 2" key="1">
    <citation type="submission" date="2023-07" db="EMBL/GenBank/DDBJ databases">
        <title>Sorghum-associated microbial communities from plants grown in Nebraska, USA.</title>
        <authorList>
            <person name="Schachtman D."/>
        </authorList>
    </citation>
    <scope>NUCLEOTIDE SEQUENCE [LARGE SCALE GENOMIC DNA]</scope>
    <source>
        <strain evidence="1 2">4256</strain>
    </source>
</reference>
<dbReference type="InterPro" id="IPR027417">
    <property type="entry name" value="P-loop_NTPase"/>
</dbReference>
<accession>A0ABU1X6N7</accession>
<dbReference type="SUPFAM" id="SSF52540">
    <property type="entry name" value="P-loop containing nucleoside triphosphate hydrolases"/>
    <property type="match status" value="1"/>
</dbReference>
<sequence length="74" mass="8607">MAEIPGWRDYYLGHDQAAHYAYGKRMLKAIALQFPSERRWILKGNQHSEQLPALMANYPDAYVVQTFRDPLAIL</sequence>
<protein>
    <recommendedName>
        <fullName evidence="3">Sulfotransferase</fullName>
    </recommendedName>
</protein>
<gene>
    <name evidence="1" type="ORF">J2W40_004101</name>
</gene>
<proteinExistence type="predicted"/>
<keyword evidence="2" id="KW-1185">Reference proteome</keyword>
<comment type="caution">
    <text evidence="1">The sequence shown here is derived from an EMBL/GenBank/DDBJ whole genome shotgun (WGS) entry which is preliminary data.</text>
</comment>
<dbReference type="Proteomes" id="UP001267638">
    <property type="component" value="Unassembled WGS sequence"/>
</dbReference>
<evidence type="ECO:0008006" key="3">
    <source>
        <dbReference type="Google" id="ProtNLM"/>
    </source>
</evidence>
<dbReference type="Gene3D" id="3.40.50.300">
    <property type="entry name" value="P-loop containing nucleotide triphosphate hydrolases"/>
    <property type="match status" value="1"/>
</dbReference>
<evidence type="ECO:0000313" key="1">
    <source>
        <dbReference type="EMBL" id="MDR7157253.1"/>
    </source>
</evidence>
<evidence type="ECO:0000313" key="2">
    <source>
        <dbReference type="Proteomes" id="UP001267638"/>
    </source>
</evidence>
<name>A0ABU1X6N7_SPHXE</name>
<organism evidence="1 2">
    <name type="scientific">Sphingobium xenophagum</name>
    <dbReference type="NCBI Taxonomy" id="121428"/>
    <lineage>
        <taxon>Bacteria</taxon>
        <taxon>Pseudomonadati</taxon>
        <taxon>Pseudomonadota</taxon>
        <taxon>Alphaproteobacteria</taxon>
        <taxon>Sphingomonadales</taxon>
        <taxon>Sphingomonadaceae</taxon>
        <taxon>Sphingobium</taxon>
    </lineage>
</organism>
<dbReference type="RefSeq" id="WP_310227762.1">
    <property type="nucleotide sequence ID" value="NZ_JAVDWV010000037.1"/>
</dbReference>